<feature type="domain" description="Class III cytochrome C" evidence="6">
    <location>
        <begin position="5"/>
        <end position="113"/>
    </location>
</feature>
<dbReference type="Pfam" id="PF02085">
    <property type="entry name" value="Cytochrom_CIII"/>
    <property type="match status" value="1"/>
</dbReference>
<accession>A0A1G8TYB7</accession>
<sequence length="117" mass="13219">MGEDIKKESPDVILPMHQLSRHVAFDHLAHKQVECAQCHHKVKSNVESFTPYKCSSCHSTKKEDKSESNSYYSIVHGKNKLKNDAAVRCISCHNDSQKKYNKSDKNLTGCANSSCHK</sequence>
<dbReference type="InterPro" id="IPR020942">
    <property type="entry name" value="Cyt_c_III_dom"/>
</dbReference>
<dbReference type="Proteomes" id="UP000199527">
    <property type="component" value="Unassembled WGS sequence"/>
</dbReference>
<dbReference type="SUPFAM" id="SSF48695">
    <property type="entry name" value="Multiheme cytochromes"/>
    <property type="match status" value="1"/>
</dbReference>
<keyword evidence="8" id="KW-1185">Reference proteome</keyword>
<dbReference type="InterPro" id="IPR036280">
    <property type="entry name" value="Multihaem_cyt_sf"/>
</dbReference>
<dbReference type="AlphaFoldDB" id="A0A1G8TYB7"/>
<keyword evidence="4" id="KW-0249">Electron transport</keyword>
<evidence type="ECO:0000256" key="1">
    <source>
        <dbReference type="ARBA" id="ARBA00022448"/>
    </source>
</evidence>
<dbReference type="EMBL" id="FNEM01000008">
    <property type="protein sequence ID" value="SDJ46502.1"/>
    <property type="molecule type" value="Genomic_DNA"/>
</dbReference>
<reference evidence="8" key="1">
    <citation type="submission" date="2016-10" db="EMBL/GenBank/DDBJ databases">
        <authorList>
            <person name="Varghese N."/>
            <person name="Submissions S."/>
        </authorList>
    </citation>
    <scope>NUCLEOTIDE SEQUENCE [LARGE SCALE GENOMIC DNA]</scope>
    <source>
        <strain evidence="8">DSM 23317</strain>
    </source>
</reference>
<dbReference type="GO" id="GO:0020037">
    <property type="term" value="F:heme binding"/>
    <property type="evidence" value="ECO:0007669"/>
    <property type="project" value="InterPro"/>
</dbReference>
<keyword evidence="5" id="KW-0408">Iron</keyword>
<evidence type="ECO:0000259" key="6">
    <source>
        <dbReference type="Pfam" id="PF02085"/>
    </source>
</evidence>
<evidence type="ECO:0000256" key="3">
    <source>
        <dbReference type="ARBA" id="ARBA00022723"/>
    </source>
</evidence>
<dbReference type="Gene3D" id="3.90.10.10">
    <property type="entry name" value="Cytochrome C3"/>
    <property type="match status" value="1"/>
</dbReference>
<evidence type="ECO:0000256" key="4">
    <source>
        <dbReference type="ARBA" id="ARBA00022982"/>
    </source>
</evidence>
<evidence type="ECO:0000313" key="7">
    <source>
        <dbReference type="EMBL" id="SDJ46502.1"/>
    </source>
</evidence>
<proteinExistence type="predicted"/>
<name>A0A1G8TYB7_9GAMM</name>
<dbReference type="CDD" id="cd08168">
    <property type="entry name" value="Cytochrom_C3"/>
    <property type="match status" value="1"/>
</dbReference>
<keyword evidence="2" id="KW-0349">Heme</keyword>
<organism evidence="7 8">
    <name type="scientific">Ferrimonas sediminum</name>
    <dbReference type="NCBI Taxonomy" id="718193"/>
    <lineage>
        <taxon>Bacteria</taxon>
        <taxon>Pseudomonadati</taxon>
        <taxon>Pseudomonadota</taxon>
        <taxon>Gammaproteobacteria</taxon>
        <taxon>Alteromonadales</taxon>
        <taxon>Ferrimonadaceae</taxon>
        <taxon>Ferrimonas</taxon>
    </lineage>
</organism>
<dbReference type="GO" id="GO:0046872">
    <property type="term" value="F:metal ion binding"/>
    <property type="evidence" value="ECO:0007669"/>
    <property type="project" value="UniProtKB-KW"/>
</dbReference>
<dbReference type="GO" id="GO:0009055">
    <property type="term" value="F:electron transfer activity"/>
    <property type="evidence" value="ECO:0007669"/>
    <property type="project" value="InterPro"/>
</dbReference>
<protein>
    <submittedName>
        <fullName evidence="7">Class III cytochrome C family protein</fullName>
    </submittedName>
</protein>
<keyword evidence="1" id="KW-0813">Transport</keyword>
<keyword evidence="3" id="KW-0479">Metal-binding</keyword>
<evidence type="ECO:0000256" key="2">
    <source>
        <dbReference type="ARBA" id="ARBA00022617"/>
    </source>
</evidence>
<evidence type="ECO:0000313" key="8">
    <source>
        <dbReference type="Proteomes" id="UP000199527"/>
    </source>
</evidence>
<evidence type="ECO:0000256" key="5">
    <source>
        <dbReference type="ARBA" id="ARBA00023004"/>
    </source>
</evidence>
<gene>
    <name evidence="7" type="ORF">SAMN04488540_108124</name>
</gene>